<protein>
    <submittedName>
        <fullName evidence="1">Uncharacterized protein</fullName>
    </submittedName>
</protein>
<dbReference type="RefSeq" id="WP_121160616.1">
    <property type="nucleotide sequence ID" value="NZ_RBKT01000001.1"/>
</dbReference>
<organism evidence="1 2">
    <name type="scientific">Micromonospora pisi</name>
    <dbReference type="NCBI Taxonomy" id="589240"/>
    <lineage>
        <taxon>Bacteria</taxon>
        <taxon>Bacillati</taxon>
        <taxon>Actinomycetota</taxon>
        <taxon>Actinomycetes</taxon>
        <taxon>Micromonosporales</taxon>
        <taxon>Micromonosporaceae</taxon>
        <taxon>Micromonospora</taxon>
    </lineage>
</organism>
<accession>A0A495JVQ2</accession>
<proteinExistence type="predicted"/>
<dbReference type="AlphaFoldDB" id="A0A495JVQ2"/>
<reference evidence="1 2" key="1">
    <citation type="submission" date="2018-10" db="EMBL/GenBank/DDBJ databases">
        <title>Sequencing the genomes of 1000 actinobacteria strains.</title>
        <authorList>
            <person name="Klenk H.-P."/>
        </authorList>
    </citation>
    <scope>NUCLEOTIDE SEQUENCE [LARGE SCALE GENOMIC DNA]</scope>
    <source>
        <strain evidence="1 2">DSM 45175</strain>
    </source>
</reference>
<evidence type="ECO:0000313" key="2">
    <source>
        <dbReference type="Proteomes" id="UP000277671"/>
    </source>
</evidence>
<sequence>MDHVSPPVPDLAHKFQRAGLNLSQSLTAGTDPGDPQHLTEALLTTAVTLHRAIREIAASDRIANVEERRALLQAAYAQDKAVALLYQATKAMSRHAREAADREAA</sequence>
<gene>
    <name evidence="1" type="ORF">BDK92_7134</name>
</gene>
<name>A0A495JVQ2_9ACTN</name>
<dbReference type="Proteomes" id="UP000277671">
    <property type="component" value="Unassembled WGS sequence"/>
</dbReference>
<evidence type="ECO:0000313" key="1">
    <source>
        <dbReference type="EMBL" id="RKR92658.1"/>
    </source>
</evidence>
<keyword evidence="2" id="KW-1185">Reference proteome</keyword>
<dbReference type="EMBL" id="RBKT01000001">
    <property type="protein sequence ID" value="RKR92658.1"/>
    <property type="molecule type" value="Genomic_DNA"/>
</dbReference>
<comment type="caution">
    <text evidence="1">The sequence shown here is derived from an EMBL/GenBank/DDBJ whole genome shotgun (WGS) entry which is preliminary data.</text>
</comment>